<evidence type="ECO:0008006" key="2">
    <source>
        <dbReference type="Google" id="ProtNLM"/>
    </source>
</evidence>
<dbReference type="AlphaFoldDB" id="A0AAU7DVF6"/>
<sequence length="88" mass="9664">MNDRLMELAWQARCPSMGEKLVLLACAYHATNGSQVRIDPQVWAGRLGMSIGRVEAAISALHRAGLVDARRWEDSGCWSARVLLGGKK</sequence>
<accession>A0AAU7DVF6</accession>
<name>A0AAU7DVF6_9MICO</name>
<evidence type="ECO:0000313" key="1">
    <source>
        <dbReference type="EMBL" id="XBH21689.1"/>
    </source>
</evidence>
<proteinExistence type="predicted"/>
<gene>
    <name evidence="1" type="ORF">V5R04_00215</name>
</gene>
<organism evidence="1">
    <name type="scientific">Jonesiaceae bacterium BS-20</name>
    <dbReference type="NCBI Taxonomy" id="3120821"/>
    <lineage>
        <taxon>Bacteria</taxon>
        <taxon>Bacillati</taxon>
        <taxon>Actinomycetota</taxon>
        <taxon>Actinomycetes</taxon>
        <taxon>Micrococcales</taxon>
        <taxon>Jonesiaceae</taxon>
    </lineage>
</organism>
<dbReference type="EMBL" id="CP146203">
    <property type="protein sequence ID" value="XBH21689.1"/>
    <property type="molecule type" value="Genomic_DNA"/>
</dbReference>
<reference evidence="1" key="1">
    <citation type="submission" date="2024-02" db="EMBL/GenBank/DDBJ databases">
        <title>Tomenella chthoni gen. nov. sp. nov., a member of the family Jonesiaceae isolated from bat guano.</title>
        <authorList>
            <person name="Miller S.L."/>
            <person name="King J."/>
            <person name="Sankaranarayanan K."/>
            <person name="Lawson P.A."/>
        </authorList>
    </citation>
    <scope>NUCLEOTIDE SEQUENCE</scope>
    <source>
        <strain evidence="1">BS-20</strain>
    </source>
</reference>
<protein>
    <recommendedName>
        <fullName evidence="2">Helix-turn-helix domain-containing protein</fullName>
    </recommendedName>
</protein>